<dbReference type="Pfam" id="PF09095">
    <property type="entry name" value="AmyA-gluTrfs_C"/>
    <property type="match status" value="1"/>
</dbReference>
<feature type="domain" description="Alpha-amylase/4-alpha-glucanotransferase C-terminal" evidence="5">
    <location>
        <begin position="397"/>
        <end position="668"/>
    </location>
</feature>
<dbReference type="InterPro" id="IPR014718">
    <property type="entry name" value="GH-type_carb-bd"/>
</dbReference>
<dbReference type="Gene3D" id="2.70.98.10">
    <property type="match status" value="1"/>
</dbReference>
<evidence type="ECO:0000313" key="7">
    <source>
        <dbReference type="Proteomes" id="UP001321445"/>
    </source>
</evidence>
<dbReference type="CDD" id="cd10793">
    <property type="entry name" value="GH57N_TLGT_like"/>
    <property type="match status" value="1"/>
</dbReference>
<evidence type="ECO:0000256" key="1">
    <source>
        <dbReference type="ARBA" id="ARBA00006821"/>
    </source>
</evidence>
<dbReference type="SUPFAM" id="SSF88688">
    <property type="entry name" value="Families 57/38 glycoside transferase middle domain"/>
    <property type="match status" value="1"/>
</dbReference>
<dbReference type="Pfam" id="PF09094">
    <property type="entry name" value="AmyA-A_glucT_m"/>
    <property type="match status" value="1"/>
</dbReference>
<keyword evidence="7" id="KW-1185">Reference proteome</keyword>
<dbReference type="PANTHER" id="PTHR36306:SF1">
    <property type="entry name" value="ALPHA-AMYLASE-RELATED"/>
    <property type="match status" value="1"/>
</dbReference>
<dbReference type="InterPro" id="IPR052046">
    <property type="entry name" value="GH57_Enzymes"/>
</dbReference>
<keyword evidence="2" id="KW-0119">Carbohydrate metabolism</keyword>
<dbReference type="InterPro" id="IPR015178">
    <property type="entry name" value="A-amylase/a-glucTrfase_central"/>
</dbReference>
<dbReference type="EMBL" id="AP027370">
    <property type="protein sequence ID" value="BDY11740.1"/>
    <property type="molecule type" value="Genomic_DNA"/>
</dbReference>
<organism evidence="6 7">
    <name type="scientific">Hydrogenimonas cancrithermarum</name>
    <dbReference type="NCBI Taxonomy" id="2993563"/>
    <lineage>
        <taxon>Bacteria</taxon>
        <taxon>Pseudomonadati</taxon>
        <taxon>Campylobacterota</taxon>
        <taxon>Epsilonproteobacteria</taxon>
        <taxon>Campylobacterales</taxon>
        <taxon>Hydrogenimonadaceae</taxon>
        <taxon>Hydrogenimonas</taxon>
    </lineage>
</organism>
<evidence type="ECO:0000259" key="4">
    <source>
        <dbReference type="Pfam" id="PF09094"/>
    </source>
</evidence>
<dbReference type="SUPFAM" id="SSF74650">
    <property type="entry name" value="Galactose mutarotase-like"/>
    <property type="match status" value="1"/>
</dbReference>
<gene>
    <name evidence="6" type="ORF">HCR_00520</name>
</gene>
<evidence type="ECO:0000313" key="6">
    <source>
        <dbReference type="EMBL" id="BDY11740.1"/>
    </source>
</evidence>
<dbReference type="Pfam" id="PF03065">
    <property type="entry name" value="Glyco_hydro_57"/>
    <property type="match status" value="1"/>
</dbReference>
<protein>
    <submittedName>
        <fullName evidence="6">4-alpha-glucanotransferase</fullName>
    </submittedName>
</protein>
<feature type="domain" description="Glycoside hydrolase family 57 N-terminal" evidence="3">
    <location>
        <begin position="23"/>
        <end position="270"/>
    </location>
</feature>
<reference evidence="6 7" key="1">
    <citation type="submission" date="2023-03" db="EMBL/GenBank/DDBJ databases">
        <title>Description of Hydrogenimonas sp. ISO32.</title>
        <authorList>
            <person name="Mino S."/>
            <person name="Fukazawa S."/>
            <person name="Sawabe T."/>
        </authorList>
    </citation>
    <scope>NUCLEOTIDE SEQUENCE [LARGE SCALE GENOMIC DNA]</scope>
    <source>
        <strain evidence="6 7">ISO32</strain>
    </source>
</reference>
<evidence type="ECO:0000259" key="5">
    <source>
        <dbReference type="Pfam" id="PF09095"/>
    </source>
</evidence>
<comment type="similarity">
    <text evidence="1">Belongs to the glycosyl hydrolase 57 family.</text>
</comment>
<dbReference type="InterPro" id="IPR028995">
    <property type="entry name" value="Glyco_hydro_57/38_cen_sf"/>
</dbReference>
<proteinExistence type="inferred from homology"/>
<dbReference type="InterPro" id="IPR011330">
    <property type="entry name" value="Glyco_hydro/deAcase_b/a-brl"/>
</dbReference>
<sequence length="680" mass="78623">MKDEKTALLFGVHMHQPVDNFDEAIERAVESCYAPFFRTMRKYPAFKFSVHCSGWLLEKIRRCYPDVFEDMKRLSECGSIEFLTAGYFEPILSAIPSRDRIGQIEKLSRTIEKNFAQTPTGLWLTERVWESGLIPDLTRAGVRYALVDDYHFIAAGFEKEQLGGYYHSEDSGEKIALFPISQALRYALPFKPVETAIGAIKACRRDPGDAAIIFDDAEKFGMWPGTHHWVYEKGWLEAFVEAVLNDEVIETMHYKTYLSQNRAKGIAYLPNVSYYEMGEWSLKADDALALERFKTEMGEARFEREGKKFLKGGIWKNFFVKYEESNRLHKRMIECSKADLGKPEYLEKLYALQTNDVFWHGVFGGLYLPNLRDNAYRYLIACENMRYGKRRVVETADINMNGYEEVKYVGENVIMRFDSRFGGQMVEFDDRKSHFNFQNVLTRRKEAYHEKLLQEQASRKAEESGSEEGISTIHTASHVIDEEVRTALVYDWYLKNSFVDHISDHSLDLESFRQCSFREFSDFANQPFDMKADKKGVTFVRSGGIYDETACPARLQKRFDFLPDGTEFSIDLKSDNSHIYEYGMEFNFHFANLSDVFLNGERFGPGAHHELKSFSLEDPYTRRCLIFELDHFFTLLATPLQTVSQSEQGFDLMTQGVSLMAVLPFSGKMRVSGSLKVRNV</sequence>
<dbReference type="InterPro" id="IPR011013">
    <property type="entry name" value="Gal_mutarotase_sf_dom"/>
</dbReference>
<feature type="domain" description="Alpha-amylase/4-alpha-glucanotransferase central" evidence="4">
    <location>
        <begin position="313"/>
        <end position="384"/>
    </location>
</feature>
<accession>A0ABN6WRE5</accession>
<dbReference type="RefSeq" id="WP_286336956.1">
    <property type="nucleotide sequence ID" value="NZ_AP027370.1"/>
</dbReference>
<evidence type="ECO:0000256" key="2">
    <source>
        <dbReference type="ARBA" id="ARBA00023277"/>
    </source>
</evidence>
<dbReference type="Gene3D" id="3.20.110.20">
    <property type="match status" value="1"/>
</dbReference>
<dbReference type="Proteomes" id="UP001321445">
    <property type="component" value="Chromosome"/>
</dbReference>
<dbReference type="InterPro" id="IPR015179">
    <property type="entry name" value="A-amylase/a-glucTrfase_C"/>
</dbReference>
<evidence type="ECO:0000259" key="3">
    <source>
        <dbReference type="Pfam" id="PF03065"/>
    </source>
</evidence>
<dbReference type="SUPFAM" id="SSF88713">
    <property type="entry name" value="Glycoside hydrolase/deacetylase"/>
    <property type="match status" value="1"/>
</dbReference>
<dbReference type="PANTHER" id="PTHR36306">
    <property type="entry name" value="ALPHA-AMYLASE-RELATED-RELATED"/>
    <property type="match status" value="1"/>
</dbReference>
<name>A0ABN6WRE5_9BACT</name>
<dbReference type="InterPro" id="IPR004300">
    <property type="entry name" value="Glyco_hydro_57_N"/>
</dbReference>